<dbReference type="GeneID" id="55012421"/>
<sequence length="193" mass="21219">MARTIFKTEQPVILEGYQAVLKPSKFGYSMSAIVDQDFVDQLESDRTSTLEWAKSKLKNPKRSTLKPEPWEEVSDGKYKVKFSWNDTARPPVVDSEGTPITNNNVPLYSGSKVKLACYQKPYILKDGVTYGTSLKLVGVQVVSLSEAAGTSGEAAMDVEDVAQMFGTTKGFVASTESVPEPEVETDTVEDDDF</sequence>
<protein>
    <submittedName>
        <fullName evidence="2">Single stranded DNA-binding protein</fullName>
    </submittedName>
</protein>
<dbReference type="InterPro" id="IPR012340">
    <property type="entry name" value="NA-bd_OB-fold"/>
</dbReference>
<accession>A0A482IDM0</accession>
<dbReference type="RefSeq" id="YP_009820974.1">
    <property type="nucleotide sequence ID" value="NC_048171.1"/>
</dbReference>
<dbReference type="EMBL" id="MK016662">
    <property type="protein sequence ID" value="QBP05837.1"/>
    <property type="molecule type" value="Genomic_DNA"/>
</dbReference>
<evidence type="ECO:0000256" key="1">
    <source>
        <dbReference type="SAM" id="MobiDB-lite"/>
    </source>
</evidence>
<feature type="compositionally biased region" description="Acidic residues" evidence="1">
    <location>
        <begin position="179"/>
        <end position="193"/>
    </location>
</feature>
<dbReference type="Proteomes" id="UP000295590">
    <property type="component" value="Segment"/>
</dbReference>
<dbReference type="GO" id="GO:0003677">
    <property type="term" value="F:DNA binding"/>
    <property type="evidence" value="ECO:0007669"/>
    <property type="project" value="UniProtKB-KW"/>
</dbReference>
<evidence type="ECO:0000313" key="2">
    <source>
        <dbReference type="EMBL" id="QBP05837.1"/>
    </source>
</evidence>
<dbReference type="KEGG" id="vg:55012421"/>
<organism evidence="2 3">
    <name type="scientific">Synechococcus phage S-B28</name>
    <dbReference type="NCBI Taxonomy" id="2545435"/>
    <lineage>
        <taxon>Viruses</taxon>
        <taxon>Duplodnaviria</taxon>
        <taxon>Heunggongvirae</taxon>
        <taxon>Uroviricota</taxon>
        <taxon>Caudoviricetes</taxon>
        <taxon>Autographivirales</taxon>
        <taxon>Sechaudvirinae</taxon>
        <taxon>Qadamvirus</taxon>
        <taxon>Qadamvirus SB28</taxon>
    </lineage>
</organism>
<feature type="region of interest" description="Disordered" evidence="1">
    <location>
        <begin position="173"/>
        <end position="193"/>
    </location>
</feature>
<proteinExistence type="predicted"/>
<dbReference type="SUPFAM" id="SSF50249">
    <property type="entry name" value="Nucleic acid-binding proteins"/>
    <property type="match status" value="1"/>
</dbReference>
<keyword evidence="3" id="KW-1185">Reference proteome</keyword>
<dbReference type="Gene3D" id="2.40.50.140">
    <property type="entry name" value="Nucleic acid-binding proteins"/>
    <property type="match status" value="1"/>
</dbReference>
<reference evidence="2 3" key="1">
    <citation type="submission" date="2018-10" db="EMBL/GenBank/DDBJ databases">
        <title>Isolation and Genetic Analysis of a Novel Cyanophage S-LB68 from the Huang Bohai.</title>
        <authorList>
            <person name="Liu X."/>
        </authorList>
    </citation>
    <scope>NUCLEOTIDE SEQUENCE [LARGE SCALE GENOMIC DNA]</scope>
</reference>
<evidence type="ECO:0000313" key="3">
    <source>
        <dbReference type="Proteomes" id="UP000295590"/>
    </source>
</evidence>
<name>A0A482IDM0_9CAUD</name>
<keyword evidence="2" id="KW-0238">DNA-binding</keyword>